<name>A0A3M7Q5Z1_BRAPC</name>
<organism evidence="1 2">
    <name type="scientific">Brachionus plicatilis</name>
    <name type="common">Marine rotifer</name>
    <name type="synonym">Brachionus muelleri</name>
    <dbReference type="NCBI Taxonomy" id="10195"/>
    <lineage>
        <taxon>Eukaryota</taxon>
        <taxon>Metazoa</taxon>
        <taxon>Spiralia</taxon>
        <taxon>Gnathifera</taxon>
        <taxon>Rotifera</taxon>
        <taxon>Eurotatoria</taxon>
        <taxon>Monogononta</taxon>
        <taxon>Pseudotrocha</taxon>
        <taxon>Ploima</taxon>
        <taxon>Brachionidae</taxon>
        <taxon>Brachionus</taxon>
    </lineage>
</organism>
<protein>
    <submittedName>
        <fullName evidence="1">Uncharacterized protein</fullName>
    </submittedName>
</protein>
<dbReference type="EMBL" id="REGN01007339">
    <property type="protein sequence ID" value="RNA06594.1"/>
    <property type="molecule type" value="Genomic_DNA"/>
</dbReference>
<comment type="caution">
    <text evidence="1">The sequence shown here is derived from an EMBL/GenBank/DDBJ whole genome shotgun (WGS) entry which is preliminary data.</text>
</comment>
<evidence type="ECO:0000313" key="2">
    <source>
        <dbReference type="Proteomes" id="UP000276133"/>
    </source>
</evidence>
<evidence type="ECO:0000313" key="1">
    <source>
        <dbReference type="EMBL" id="RNA06594.1"/>
    </source>
</evidence>
<dbReference type="AlphaFoldDB" id="A0A3M7Q5Z1"/>
<reference evidence="1 2" key="1">
    <citation type="journal article" date="2018" name="Sci. Rep.">
        <title>Genomic signatures of local adaptation to the degree of environmental predictability in rotifers.</title>
        <authorList>
            <person name="Franch-Gras L."/>
            <person name="Hahn C."/>
            <person name="Garcia-Roger E.M."/>
            <person name="Carmona M.J."/>
            <person name="Serra M."/>
            <person name="Gomez A."/>
        </authorList>
    </citation>
    <scope>NUCLEOTIDE SEQUENCE [LARGE SCALE GENOMIC DNA]</scope>
    <source>
        <strain evidence="1">HYR1</strain>
    </source>
</reference>
<accession>A0A3M7Q5Z1</accession>
<dbReference type="Proteomes" id="UP000276133">
    <property type="component" value="Unassembled WGS sequence"/>
</dbReference>
<sequence>MSSDLIFFNGSPPVPMGDTMITRLFDSVLSIIQHDLTWCLYGPSCRPSAENSDIARSKDPNGT</sequence>
<keyword evidence="2" id="KW-1185">Reference proteome</keyword>
<proteinExistence type="predicted"/>
<gene>
    <name evidence="1" type="ORF">BpHYR1_007477</name>
</gene>